<evidence type="ECO:0000313" key="8">
    <source>
        <dbReference type="Proteomes" id="UP000003340"/>
    </source>
</evidence>
<comment type="similarity">
    <text evidence="2 5">Belongs to the citrate synthase family.</text>
</comment>
<evidence type="ECO:0000256" key="5">
    <source>
        <dbReference type="PIRNR" id="PIRNR001369"/>
    </source>
</evidence>
<evidence type="ECO:0000256" key="3">
    <source>
        <dbReference type="ARBA" id="ARBA00022679"/>
    </source>
</evidence>
<dbReference type="AlphaFoldDB" id="C0EF49"/>
<protein>
    <recommendedName>
        <fullName evidence="5">Citrate synthase</fullName>
    </recommendedName>
</protein>
<dbReference type="CDD" id="cd06113">
    <property type="entry name" value="citrate_synt_like_1_2"/>
    <property type="match status" value="1"/>
</dbReference>
<dbReference type="Gene3D" id="1.10.230.10">
    <property type="entry name" value="Cytochrome P450-Terp, domain 2"/>
    <property type="match status" value="1"/>
</dbReference>
<evidence type="ECO:0000256" key="4">
    <source>
        <dbReference type="ARBA" id="ARBA00049288"/>
    </source>
</evidence>
<reference evidence="7 8" key="1">
    <citation type="submission" date="2009-01" db="EMBL/GenBank/DDBJ databases">
        <authorList>
            <person name="Fulton L."/>
            <person name="Clifton S."/>
            <person name="Fulton B."/>
            <person name="Xu J."/>
            <person name="Minx P."/>
            <person name="Pepin K.H."/>
            <person name="Johnson M."/>
            <person name="Bhonagiri V."/>
            <person name="Nash W.E."/>
            <person name="Mardis E.R."/>
            <person name="Wilson R.K."/>
        </authorList>
    </citation>
    <scope>NUCLEOTIDE SEQUENCE [LARGE SCALE GENOMIC DNA]</scope>
    <source>
        <strain evidence="7 8">DSM 5476</strain>
    </source>
</reference>
<dbReference type="Gene3D" id="1.10.580.10">
    <property type="entry name" value="Citrate Synthase, domain 1"/>
    <property type="match status" value="1"/>
</dbReference>
<name>C0EF49_9FIRM</name>
<dbReference type="UniPathway" id="UPA00223"/>
<feature type="active site" evidence="6">
    <location>
        <position position="394"/>
    </location>
</feature>
<dbReference type="PIRSF" id="PIRSF001369">
    <property type="entry name" value="Citrate_synth"/>
    <property type="match status" value="1"/>
</dbReference>
<dbReference type="HOGENOM" id="CLU_025068_2_2_9"/>
<gene>
    <name evidence="7" type="ORF">CLOSTMETH_02488</name>
</gene>
<sequence>MRVLNNATYTTKQAAINILCEEFKKNNHIDAELYKYFDVKRGLRNADGTGVLAGLTLICNVHGYVVNEGEKEPIEGELIYRGNNIKNIVKDCVDNKRYGYEETVYLLLFGVLPSKQELEYFKNVLAMYRDLPEGFIEDIILKTPSKNIMNKMASSVLSLYTYDDYADNTSIEQELRKAIEIIAKMPTIMVNAYHAKCKKYDGKSLVIHPIKPEESFAQSILSTLRYDRQYTEEEARLLDMMLILHAEHGGGNNSTFTCRTLTSSGTDAYSAYAGAIGSLKGPRHGGANIKVMEMLGYIEKGVKDWNDEEEVADFLRRIIRKEEGDKSGLIYGMGHAVYTKSDPRAVILKQNAMKLAEGTDFEAQFKLLETVERLTPAIFAELKGDTKVISANVDMYSGLVYKMLGIPEELFTPLFAVSRIAGWAAHRMEEILTGGRIIRPGYKAVTKEKKYIPLSER</sequence>
<keyword evidence="8" id="KW-1185">Reference proteome</keyword>
<comment type="caution">
    <text evidence="7">The sequence shown here is derived from an EMBL/GenBank/DDBJ whole genome shotgun (WGS) entry which is preliminary data.</text>
</comment>
<dbReference type="PRINTS" id="PR00143">
    <property type="entry name" value="CITRTSNTHASE"/>
</dbReference>
<dbReference type="STRING" id="537013.CLOSTMETH_02488"/>
<dbReference type="Pfam" id="PF00285">
    <property type="entry name" value="Citrate_synt"/>
    <property type="match status" value="1"/>
</dbReference>
<dbReference type="Proteomes" id="UP000003340">
    <property type="component" value="Unassembled WGS sequence"/>
</dbReference>
<evidence type="ECO:0000256" key="6">
    <source>
        <dbReference type="PIRSR" id="PIRSR001369-1"/>
    </source>
</evidence>
<dbReference type="InterPro" id="IPR016143">
    <property type="entry name" value="Citrate_synth-like_sm_a-sub"/>
</dbReference>
<dbReference type="GO" id="GO:0036440">
    <property type="term" value="F:citrate synthase activity"/>
    <property type="evidence" value="ECO:0007669"/>
    <property type="project" value="UniProtKB-EC"/>
</dbReference>
<evidence type="ECO:0000256" key="1">
    <source>
        <dbReference type="ARBA" id="ARBA00005163"/>
    </source>
</evidence>
<reference evidence="7 8" key="2">
    <citation type="submission" date="2009-02" db="EMBL/GenBank/DDBJ databases">
        <title>Draft genome sequence of Clostridium methylpentosum (DSM 5476).</title>
        <authorList>
            <person name="Sudarsanam P."/>
            <person name="Ley R."/>
            <person name="Guruge J."/>
            <person name="Turnbaugh P.J."/>
            <person name="Mahowald M."/>
            <person name="Liep D."/>
            <person name="Gordon J."/>
        </authorList>
    </citation>
    <scope>NUCLEOTIDE SEQUENCE [LARGE SCALE GENOMIC DNA]</scope>
    <source>
        <strain evidence="7 8">DSM 5476</strain>
    </source>
</reference>
<comment type="catalytic activity">
    <reaction evidence="4">
        <text>oxaloacetate + acetyl-CoA + H2O = citrate + CoA + H(+)</text>
        <dbReference type="Rhea" id="RHEA:16845"/>
        <dbReference type="ChEBI" id="CHEBI:15377"/>
        <dbReference type="ChEBI" id="CHEBI:15378"/>
        <dbReference type="ChEBI" id="CHEBI:16452"/>
        <dbReference type="ChEBI" id="CHEBI:16947"/>
        <dbReference type="ChEBI" id="CHEBI:57287"/>
        <dbReference type="ChEBI" id="CHEBI:57288"/>
        <dbReference type="EC" id="2.3.3.16"/>
    </reaction>
</comment>
<dbReference type="GO" id="GO:0006099">
    <property type="term" value="P:tricarboxylic acid cycle"/>
    <property type="evidence" value="ECO:0007669"/>
    <property type="project" value="UniProtKB-UniPathway"/>
</dbReference>
<dbReference type="InterPro" id="IPR036969">
    <property type="entry name" value="Citrate_synthase_sf"/>
</dbReference>
<organism evidence="7 8">
    <name type="scientific">[Clostridium] methylpentosum DSM 5476</name>
    <dbReference type="NCBI Taxonomy" id="537013"/>
    <lineage>
        <taxon>Bacteria</taxon>
        <taxon>Bacillati</taxon>
        <taxon>Bacillota</taxon>
        <taxon>Clostridia</taxon>
        <taxon>Eubacteriales</taxon>
        <taxon>Oscillospiraceae</taxon>
        <taxon>Oscillospiraceae incertae sedis</taxon>
    </lineage>
</organism>
<accession>C0EF49</accession>
<dbReference type="GO" id="GO:0005975">
    <property type="term" value="P:carbohydrate metabolic process"/>
    <property type="evidence" value="ECO:0007669"/>
    <property type="project" value="TreeGrafter"/>
</dbReference>
<dbReference type="PANTHER" id="PTHR11739:SF4">
    <property type="entry name" value="CITRATE SYNTHASE, PEROXISOMAL"/>
    <property type="match status" value="1"/>
</dbReference>
<evidence type="ECO:0000313" key="7">
    <source>
        <dbReference type="EMBL" id="EEG29951.1"/>
    </source>
</evidence>
<evidence type="ECO:0000256" key="2">
    <source>
        <dbReference type="ARBA" id="ARBA00010566"/>
    </source>
</evidence>
<dbReference type="InterPro" id="IPR002020">
    <property type="entry name" value="Citrate_synthase"/>
</dbReference>
<feature type="active site" evidence="6">
    <location>
        <position position="335"/>
    </location>
</feature>
<dbReference type="PANTHER" id="PTHR11739">
    <property type="entry name" value="CITRATE SYNTHASE"/>
    <property type="match status" value="1"/>
</dbReference>
<dbReference type="InterPro" id="IPR024176">
    <property type="entry name" value="Citrate_synthase_bac-typ"/>
</dbReference>
<dbReference type="NCBIfam" id="NF010635">
    <property type="entry name" value="PRK14032.1"/>
    <property type="match status" value="1"/>
</dbReference>
<comment type="pathway">
    <text evidence="1">Carbohydrate metabolism; tricarboxylic acid cycle.</text>
</comment>
<proteinExistence type="inferred from homology"/>
<dbReference type="InterPro" id="IPR016142">
    <property type="entry name" value="Citrate_synth-like_lrg_a-sub"/>
</dbReference>
<keyword evidence="7" id="KW-0012">Acyltransferase</keyword>
<dbReference type="SUPFAM" id="SSF48256">
    <property type="entry name" value="Citrate synthase"/>
    <property type="match status" value="1"/>
</dbReference>
<dbReference type="EMBL" id="ACEC01000082">
    <property type="protein sequence ID" value="EEG29951.1"/>
    <property type="molecule type" value="Genomic_DNA"/>
</dbReference>
<dbReference type="GO" id="GO:0005829">
    <property type="term" value="C:cytosol"/>
    <property type="evidence" value="ECO:0007669"/>
    <property type="project" value="TreeGrafter"/>
</dbReference>
<keyword evidence="3 5" id="KW-0808">Transferase</keyword>
<dbReference type="eggNOG" id="COG0372">
    <property type="taxonomic scope" value="Bacteria"/>
</dbReference>